<evidence type="ECO:0000256" key="14">
    <source>
        <dbReference type="ARBA" id="ARBA00058507"/>
    </source>
</evidence>
<reference evidence="16" key="1">
    <citation type="submission" date="2025-08" db="UniProtKB">
        <authorList>
            <consortium name="Ensembl"/>
        </authorList>
    </citation>
    <scope>IDENTIFICATION</scope>
</reference>
<dbReference type="GeneTree" id="ENSGT00940000161143"/>
<keyword evidence="4" id="KW-0001">2Fe-2S</keyword>
<dbReference type="PRINTS" id="PR00355">
    <property type="entry name" value="ADRENODOXIN"/>
</dbReference>
<dbReference type="SUPFAM" id="SSF54292">
    <property type="entry name" value="2Fe-2S ferredoxin-like"/>
    <property type="match status" value="1"/>
</dbReference>
<dbReference type="FunFam" id="3.10.20.30:FF:000013">
    <property type="entry name" value="Adrenodoxin, mitochondrial"/>
    <property type="match status" value="1"/>
</dbReference>
<dbReference type="InterPro" id="IPR018298">
    <property type="entry name" value="Adrenodoxin_Fe-S_BS"/>
</dbReference>
<evidence type="ECO:0000256" key="3">
    <source>
        <dbReference type="ARBA" id="ARBA00022448"/>
    </source>
</evidence>
<dbReference type="InterPro" id="IPR012675">
    <property type="entry name" value="Beta-grasp_dom_sf"/>
</dbReference>
<dbReference type="GO" id="GO:0009055">
    <property type="term" value="F:electron transfer activity"/>
    <property type="evidence" value="ECO:0007669"/>
    <property type="project" value="Ensembl"/>
</dbReference>
<dbReference type="GO" id="GO:0140647">
    <property type="term" value="P:P450-containing electron transport chain"/>
    <property type="evidence" value="ECO:0007669"/>
    <property type="project" value="InterPro"/>
</dbReference>
<keyword evidence="17" id="KW-1185">Reference proteome</keyword>
<dbReference type="Gene3D" id="3.10.20.30">
    <property type="match status" value="1"/>
</dbReference>
<protein>
    <recommendedName>
        <fullName evidence="12">Ferredoxin-2, mitochondrial</fullName>
    </recommendedName>
    <alternativeName>
        <fullName evidence="10">Adrenodoxin-like protein</fullName>
    </alternativeName>
    <alternativeName>
        <fullName evidence="13">Ferredoxin-1-like protein</fullName>
    </alternativeName>
</protein>
<keyword evidence="8" id="KW-0411">Iron-sulfur</keyword>
<evidence type="ECO:0000256" key="4">
    <source>
        <dbReference type="ARBA" id="ARBA00022714"/>
    </source>
</evidence>
<evidence type="ECO:0000256" key="12">
    <source>
        <dbReference type="ARBA" id="ARBA00040942"/>
    </source>
</evidence>
<accession>A0A8C0J3I4</accession>
<dbReference type="PANTHER" id="PTHR23426">
    <property type="entry name" value="FERREDOXIN/ADRENODOXIN"/>
    <property type="match status" value="1"/>
</dbReference>
<dbReference type="InterPro" id="IPR036010">
    <property type="entry name" value="2Fe-2S_ferredoxin-like_sf"/>
</dbReference>
<evidence type="ECO:0000256" key="6">
    <source>
        <dbReference type="ARBA" id="ARBA00022982"/>
    </source>
</evidence>
<keyword evidence="5" id="KW-0479">Metal-binding</keyword>
<evidence type="ECO:0000256" key="7">
    <source>
        <dbReference type="ARBA" id="ARBA00023004"/>
    </source>
</evidence>
<name>A0A8C0J3I4_CHEAB</name>
<dbReference type="PROSITE" id="PS51085">
    <property type="entry name" value="2FE2S_FER_2"/>
    <property type="match status" value="1"/>
</dbReference>
<evidence type="ECO:0000256" key="8">
    <source>
        <dbReference type="ARBA" id="ARBA00023014"/>
    </source>
</evidence>
<comment type="subcellular location">
    <subcellularLocation>
        <location evidence="1">Mitochondrion matrix</location>
    </subcellularLocation>
</comment>
<organism evidence="16 17">
    <name type="scientific">Chelonoidis abingdonii</name>
    <name type="common">Abingdon island giant tortoise</name>
    <name type="synonym">Testudo abingdonii</name>
    <dbReference type="NCBI Taxonomy" id="106734"/>
    <lineage>
        <taxon>Eukaryota</taxon>
        <taxon>Metazoa</taxon>
        <taxon>Chordata</taxon>
        <taxon>Craniata</taxon>
        <taxon>Vertebrata</taxon>
        <taxon>Euteleostomi</taxon>
        <taxon>Archelosauria</taxon>
        <taxon>Testudinata</taxon>
        <taxon>Testudines</taxon>
        <taxon>Cryptodira</taxon>
        <taxon>Durocryptodira</taxon>
        <taxon>Testudinoidea</taxon>
        <taxon>Testudinidae</taxon>
        <taxon>Chelonoidis</taxon>
    </lineage>
</organism>
<dbReference type="GO" id="GO:0044572">
    <property type="term" value="P:[4Fe-4S] cluster assembly"/>
    <property type="evidence" value="ECO:0007669"/>
    <property type="project" value="Ensembl"/>
</dbReference>
<dbReference type="AlphaFoldDB" id="A0A8C0J3I4"/>
<evidence type="ECO:0000256" key="11">
    <source>
        <dbReference type="ARBA" id="ARBA00034078"/>
    </source>
</evidence>
<evidence type="ECO:0000256" key="1">
    <source>
        <dbReference type="ARBA" id="ARBA00004305"/>
    </source>
</evidence>
<feature type="domain" description="2Fe-2S ferredoxin-type" evidence="15">
    <location>
        <begin position="93"/>
        <end position="197"/>
    </location>
</feature>
<dbReference type="PANTHER" id="PTHR23426:SF65">
    <property type="entry name" value="FERREDOXIN-2, MITOCHONDRIAL"/>
    <property type="match status" value="1"/>
</dbReference>
<comment type="similarity">
    <text evidence="2">Belongs to the adrenodoxin/putidaredoxin family.</text>
</comment>
<dbReference type="GO" id="GO:0046872">
    <property type="term" value="F:metal ion binding"/>
    <property type="evidence" value="ECO:0007669"/>
    <property type="project" value="UniProtKB-KW"/>
</dbReference>
<dbReference type="Ensembl" id="ENSCABT00000028911.1">
    <property type="protein sequence ID" value="ENSCABP00000026400.1"/>
    <property type="gene ID" value="ENSCABG00000019390.1"/>
</dbReference>
<comment type="function">
    <text evidence="14">Electron donor, of the core iron-sulfur cluster (ISC) assembly complex, that acts to reduce the persulfide into sulfide during [2Fe-2S] clusters assembly on the scaffolding protein ISCU. The core iron-sulfur cluster (ISC) assembly complex is involved in the de novo synthesis of a [2Fe-2S] cluster, the first step of the mitochondrial iron-sulfur protein biogenesis. This process is initiated by the cysteine desulfurase complex (NFS1:LYRM4:NDUFAB1) that produces persulfide which is delivered on the scaffold protein ISCU in a FXN-dependent manner. Then this complex is stabilized by FDX2 which provides reducing equivalents to accomplish the [2Fe-2S] cluster assembly. Finally, the [2Fe-2S] cluster is transferred from ISCU to chaperone proteins, including HSCB, HSPA9 and GLRX5. Essential for coenzyme Q biosynthesis: together with FDXR, transfers the electrons required for the hydroxylation reaction performed by COQ6.</text>
</comment>
<evidence type="ECO:0000256" key="2">
    <source>
        <dbReference type="ARBA" id="ARBA00010914"/>
    </source>
</evidence>
<proteinExistence type="inferred from homology"/>
<dbReference type="PROSITE" id="PS00814">
    <property type="entry name" value="ADX"/>
    <property type="match status" value="1"/>
</dbReference>
<dbReference type="GO" id="GO:0006744">
    <property type="term" value="P:ubiquinone biosynthetic process"/>
    <property type="evidence" value="ECO:0007669"/>
    <property type="project" value="Ensembl"/>
</dbReference>
<dbReference type="GO" id="GO:0051537">
    <property type="term" value="F:2 iron, 2 sulfur cluster binding"/>
    <property type="evidence" value="ECO:0007669"/>
    <property type="project" value="UniProtKB-KW"/>
</dbReference>
<evidence type="ECO:0000313" key="16">
    <source>
        <dbReference type="Ensembl" id="ENSCABP00000026400.1"/>
    </source>
</evidence>
<keyword evidence="3" id="KW-0813">Transport</keyword>
<reference evidence="16" key="2">
    <citation type="submission" date="2025-09" db="UniProtKB">
        <authorList>
            <consortium name="Ensembl"/>
        </authorList>
    </citation>
    <scope>IDENTIFICATION</scope>
</reference>
<sequence length="210" mass="22634">MHNRLEPVQTAAVKQGVPEPISLPSCCPCSAAALSKGEVCVGAELKALSAAGWYRSASASGNGGRAGTAPVFQWWQEVTGSDCVSPTTPLPASRVNVVFIDRSGHRIPVQGRVGEDVLHLAQRHDIELEGACEASLACSTCHVYVSQELLDKLPVPDEREEDMLDLAPQLQENSRLGCQIILTKELEGAEFTLPKITRNFYVDGHVPKPH</sequence>
<comment type="cofactor">
    <cofactor evidence="11">
        <name>[2Fe-2S] cluster</name>
        <dbReference type="ChEBI" id="CHEBI:190135"/>
    </cofactor>
</comment>
<dbReference type="Proteomes" id="UP000694404">
    <property type="component" value="Unplaced"/>
</dbReference>
<dbReference type="InterPro" id="IPR001041">
    <property type="entry name" value="2Fe-2S_ferredoxin-type"/>
</dbReference>
<evidence type="ECO:0000259" key="15">
    <source>
        <dbReference type="PROSITE" id="PS51085"/>
    </source>
</evidence>
<dbReference type="Pfam" id="PF00111">
    <property type="entry name" value="Fer2"/>
    <property type="match status" value="1"/>
</dbReference>
<evidence type="ECO:0000313" key="17">
    <source>
        <dbReference type="Proteomes" id="UP000694404"/>
    </source>
</evidence>
<evidence type="ECO:0000256" key="13">
    <source>
        <dbReference type="ARBA" id="ARBA00041497"/>
    </source>
</evidence>
<keyword evidence="9" id="KW-0496">Mitochondrion</keyword>
<dbReference type="GO" id="GO:0005759">
    <property type="term" value="C:mitochondrial matrix"/>
    <property type="evidence" value="ECO:0007669"/>
    <property type="project" value="UniProtKB-SubCell"/>
</dbReference>
<keyword evidence="7" id="KW-0408">Iron</keyword>
<keyword evidence="6" id="KW-0249">Electron transport</keyword>
<gene>
    <name evidence="16" type="primary">FDX2</name>
</gene>
<evidence type="ECO:0000256" key="10">
    <source>
        <dbReference type="ARBA" id="ARBA00032838"/>
    </source>
</evidence>
<dbReference type="InterPro" id="IPR001055">
    <property type="entry name" value="Adrenodoxin-like"/>
</dbReference>
<evidence type="ECO:0000256" key="9">
    <source>
        <dbReference type="ARBA" id="ARBA00023128"/>
    </source>
</evidence>
<dbReference type="CDD" id="cd00207">
    <property type="entry name" value="fer2"/>
    <property type="match status" value="1"/>
</dbReference>
<evidence type="ECO:0000256" key="5">
    <source>
        <dbReference type="ARBA" id="ARBA00022723"/>
    </source>
</evidence>
<dbReference type="GO" id="GO:0044571">
    <property type="term" value="P:[2Fe-2S] cluster assembly"/>
    <property type="evidence" value="ECO:0007669"/>
    <property type="project" value="Ensembl"/>
</dbReference>